<organism evidence="1 2">
    <name type="scientific">Bauhinia variegata</name>
    <name type="common">Purple orchid tree</name>
    <name type="synonym">Phanera variegata</name>
    <dbReference type="NCBI Taxonomy" id="167791"/>
    <lineage>
        <taxon>Eukaryota</taxon>
        <taxon>Viridiplantae</taxon>
        <taxon>Streptophyta</taxon>
        <taxon>Embryophyta</taxon>
        <taxon>Tracheophyta</taxon>
        <taxon>Spermatophyta</taxon>
        <taxon>Magnoliopsida</taxon>
        <taxon>eudicotyledons</taxon>
        <taxon>Gunneridae</taxon>
        <taxon>Pentapetalae</taxon>
        <taxon>rosids</taxon>
        <taxon>fabids</taxon>
        <taxon>Fabales</taxon>
        <taxon>Fabaceae</taxon>
        <taxon>Cercidoideae</taxon>
        <taxon>Cercideae</taxon>
        <taxon>Bauhiniinae</taxon>
        <taxon>Bauhinia</taxon>
    </lineage>
</organism>
<keyword evidence="2" id="KW-1185">Reference proteome</keyword>
<dbReference type="EMBL" id="CM039429">
    <property type="protein sequence ID" value="KAI4348408.1"/>
    <property type="molecule type" value="Genomic_DNA"/>
</dbReference>
<proteinExistence type="predicted"/>
<comment type="caution">
    <text evidence="1">The sequence shown here is derived from an EMBL/GenBank/DDBJ whole genome shotgun (WGS) entry which is preliminary data.</text>
</comment>
<name>A0ACB9PIV1_BAUVA</name>
<accession>A0ACB9PIV1</accession>
<protein>
    <submittedName>
        <fullName evidence="1">Uncharacterized protein</fullName>
    </submittedName>
</protein>
<evidence type="ECO:0000313" key="2">
    <source>
        <dbReference type="Proteomes" id="UP000828941"/>
    </source>
</evidence>
<reference evidence="1 2" key="1">
    <citation type="journal article" date="2022" name="DNA Res.">
        <title>Chromosomal-level genome assembly of the orchid tree Bauhinia variegata (Leguminosae; Cercidoideae) supports the allotetraploid origin hypothesis of Bauhinia.</title>
        <authorList>
            <person name="Zhong Y."/>
            <person name="Chen Y."/>
            <person name="Zheng D."/>
            <person name="Pang J."/>
            <person name="Liu Y."/>
            <person name="Luo S."/>
            <person name="Meng S."/>
            <person name="Qian L."/>
            <person name="Wei D."/>
            <person name="Dai S."/>
            <person name="Zhou R."/>
        </authorList>
    </citation>
    <scope>NUCLEOTIDE SEQUENCE [LARGE SCALE GENOMIC DNA]</scope>
    <source>
        <strain evidence="1">BV-YZ2020</strain>
    </source>
</reference>
<evidence type="ECO:0000313" key="1">
    <source>
        <dbReference type="EMBL" id="KAI4348408.1"/>
    </source>
</evidence>
<dbReference type="Proteomes" id="UP000828941">
    <property type="component" value="Chromosome 4"/>
</dbReference>
<gene>
    <name evidence="1" type="ORF">L6164_009135</name>
</gene>
<sequence>MKLLSAPLTANKYNLMELDSLELTVCFCKDLKAFNFFQKLTLYAIVAIASDDPNRKLNERQQQQQRTHTDRNADGDGSNPEWYHAMRFDLGWVSFQDCEHLFLHFEFRHDGLILGEKLIGETRVPMKHLIQETDRAGIARFVNYEVRTAEGKPNGVVNLSYKVNGNGNPVVLGAPERLLVQYHNAPNQNQNETRIRYPTLEINSSPRAINYPPLAIPVNRIAEGYPSPSNFAPPPIVSSPSSGGYNYYYPPPFSPPPSTAAPLRGSLPAPLPPPYLFQVPPPPAPPVTSAAQSYPPPGPEVYPWPSAPNFQAPRW</sequence>